<gene>
    <name evidence="1" type="ORF">C942_02144</name>
</gene>
<comment type="caution">
    <text evidence="1">The sequence shown here is derived from an EMBL/GenBank/DDBJ whole genome shotgun (WGS) entry which is preliminary data.</text>
</comment>
<protein>
    <submittedName>
        <fullName evidence="1">Uncharacterized protein</fullName>
    </submittedName>
</protein>
<dbReference type="PATRIC" id="fig|1056511.3.peg.3217"/>
<dbReference type="AlphaFoldDB" id="L8J841"/>
<reference evidence="1 2" key="1">
    <citation type="submission" date="2012-12" db="EMBL/GenBank/DDBJ databases">
        <title>Genome Assembly of Photobacterium sp. AK15.</title>
        <authorList>
            <person name="Khatri I."/>
            <person name="Vaidya B."/>
            <person name="Srinivas T.N.R."/>
            <person name="Subramanian S."/>
            <person name="Pinnaka A."/>
        </authorList>
    </citation>
    <scope>NUCLEOTIDE SEQUENCE [LARGE SCALE GENOMIC DNA]</scope>
    <source>
        <strain evidence="1 2">AK15</strain>
    </source>
</reference>
<accession>L8J841</accession>
<evidence type="ECO:0000313" key="2">
    <source>
        <dbReference type="Proteomes" id="UP000011134"/>
    </source>
</evidence>
<evidence type="ECO:0000313" key="1">
    <source>
        <dbReference type="EMBL" id="ELR65050.1"/>
    </source>
</evidence>
<organism evidence="1 2">
    <name type="scientific">Photobacterium marinum</name>
    <dbReference type="NCBI Taxonomy" id="1056511"/>
    <lineage>
        <taxon>Bacteria</taxon>
        <taxon>Pseudomonadati</taxon>
        <taxon>Pseudomonadota</taxon>
        <taxon>Gammaproteobacteria</taxon>
        <taxon>Vibrionales</taxon>
        <taxon>Vibrionaceae</taxon>
        <taxon>Photobacterium</taxon>
    </lineage>
</organism>
<keyword evidence="2" id="KW-1185">Reference proteome</keyword>
<proteinExistence type="predicted"/>
<sequence>MMSQNKENPAILTEVFVNLAPPAGLEWGGHPSMTLIAKRS</sequence>
<dbReference type="Proteomes" id="UP000011134">
    <property type="component" value="Unassembled WGS sequence"/>
</dbReference>
<dbReference type="EMBL" id="AMZO01000021">
    <property type="protein sequence ID" value="ELR65050.1"/>
    <property type="molecule type" value="Genomic_DNA"/>
</dbReference>
<name>L8J841_9GAMM</name>